<evidence type="ECO:0000256" key="1">
    <source>
        <dbReference type="SAM" id="Phobius"/>
    </source>
</evidence>
<sequence length="521" mass="60954">MSNRSWKRIILGIIFLLLSIFYSVMFFQKAAFSDTMIFNIAHLKSLENIFSSPINFDYWNHSGSQINLFSPWLTILSGFIFLNTNISYGFATYLTLITFLTFVSAYYYMKRFSKDTFESLLVSVIYTFSLNRFFQVFLEQRIENYLVMIFLPMVYYGLFCFLKNKDWHLLTWGMLLVIWTSPYMAIAVLLTIILAIPLMIFSKTTHHWKYWGQLILNGLLLLGMTFLTTIGFIGPLFLKQWQTKFRQAGIKNPNFVTMYQNLNLSLMKQYLLLGILILLVLLLLLIFLKSNFSYKIILIEMIPLILSLFYRLKIPGIEVSRLYPALLGILDLFLTIIVSRIIIMIFQETSSVWKLLLVIAFVSGLSLLVFEQAQQLNFKKTLSTSENVNYEKFVLDYHDHASQIQPKFLANGKKTKVTFYTKKSDYWIQYYNPKSVQLDLPIQRYDGYRVHLNNESVKVTTSKRQTLQLRTHPGKNIIEIHSRYNLISILLLLINLVGFIGLGYLSLKKFVWKTKKSSYNG</sequence>
<dbReference type="OrthoDB" id="9784157at2"/>
<feature type="transmembrane region" description="Helical" evidence="1">
    <location>
        <begin position="352"/>
        <end position="370"/>
    </location>
</feature>
<feature type="transmembrane region" description="Helical" evidence="1">
    <location>
        <begin position="86"/>
        <end position="108"/>
    </location>
</feature>
<keyword evidence="1" id="KW-0472">Membrane</keyword>
<evidence type="ECO:0008006" key="4">
    <source>
        <dbReference type="Google" id="ProtNLM"/>
    </source>
</evidence>
<accession>A0A5P0ZLA6</accession>
<protein>
    <recommendedName>
        <fullName evidence="4">YfhO family protein</fullName>
    </recommendedName>
</protein>
<dbReference type="EMBL" id="VDFP01000002">
    <property type="protein sequence ID" value="MQS75035.1"/>
    <property type="molecule type" value="Genomic_DNA"/>
</dbReference>
<feature type="transmembrane region" description="Helical" evidence="1">
    <location>
        <begin position="174"/>
        <end position="202"/>
    </location>
</feature>
<reference evidence="2 3" key="1">
    <citation type="journal article" date="2019" name="Syst. Appl. Microbiol.">
        <title>Polyphasic characterization of two novel Lactobacillus spp. isolated from blown salami packages: Description of Lactobacillus halodurans sp. nov. and Lactobacillus salsicarnum sp. nov.</title>
        <authorList>
            <person name="Schuster J.A."/>
            <person name="Klingl A."/>
            <person name="Vogel R.F."/>
            <person name="Ehrmann M.A."/>
        </authorList>
    </citation>
    <scope>NUCLEOTIDE SEQUENCE [LARGE SCALE GENOMIC DNA]</scope>
    <source>
        <strain evidence="2 3">TMW 1.2172</strain>
    </source>
</reference>
<dbReference type="Proteomes" id="UP000414364">
    <property type="component" value="Unassembled WGS sequence"/>
</dbReference>
<feature type="transmembrane region" description="Helical" evidence="1">
    <location>
        <begin position="214"/>
        <end position="238"/>
    </location>
</feature>
<feature type="transmembrane region" description="Helical" evidence="1">
    <location>
        <begin position="322"/>
        <end position="346"/>
    </location>
</feature>
<evidence type="ECO:0000313" key="3">
    <source>
        <dbReference type="Proteomes" id="UP000414364"/>
    </source>
</evidence>
<dbReference type="RefSeq" id="WP_153384452.1">
    <property type="nucleotide sequence ID" value="NZ_VDFO01000008.1"/>
</dbReference>
<name>A0A5P0ZLA6_9LACO</name>
<feature type="transmembrane region" description="Helical" evidence="1">
    <location>
        <begin position="484"/>
        <end position="507"/>
    </location>
</feature>
<evidence type="ECO:0000313" key="2">
    <source>
        <dbReference type="EMBL" id="MQS75035.1"/>
    </source>
</evidence>
<dbReference type="AlphaFoldDB" id="A0A5P0ZLA6"/>
<comment type="caution">
    <text evidence="2">The sequence shown here is derived from an EMBL/GenBank/DDBJ whole genome shotgun (WGS) entry which is preliminary data.</text>
</comment>
<keyword evidence="1" id="KW-0812">Transmembrane</keyword>
<feature type="transmembrane region" description="Helical" evidence="1">
    <location>
        <begin position="270"/>
        <end position="288"/>
    </location>
</feature>
<organism evidence="2 3">
    <name type="scientific">Companilactobacillus halodurans</name>
    <dbReference type="NCBI Taxonomy" id="2584183"/>
    <lineage>
        <taxon>Bacteria</taxon>
        <taxon>Bacillati</taxon>
        <taxon>Bacillota</taxon>
        <taxon>Bacilli</taxon>
        <taxon>Lactobacillales</taxon>
        <taxon>Lactobacillaceae</taxon>
        <taxon>Companilactobacillus</taxon>
    </lineage>
</organism>
<gene>
    <name evidence="2" type="ORF">FHL06_01315</name>
</gene>
<feature type="transmembrane region" description="Helical" evidence="1">
    <location>
        <begin position="144"/>
        <end position="162"/>
    </location>
</feature>
<proteinExistence type="predicted"/>
<keyword evidence="1" id="KW-1133">Transmembrane helix</keyword>